<reference evidence="2 3" key="1">
    <citation type="submission" date="2019-03" db="EMBL/GenBank/DDBJ databases">
        <title>First draft genome of Liparis tanakae, snailfish: a comprehensive survey of snailfish specific genes.</title>
        <authorList>
            <person name="Kim W."/>
            <person name="Song I."/>
            <person name="Jeong J.-H."/>
            <person name="Kim D."/>
            <person name="Kim S."/>
            <person name="Ryu S."/>
            <person name="Song J.Y."/>
            <person name="Lee S.K."/>
        </authorList>
    </citation>
    <scope>NUCLEOTIDE SEQUENCE [LARGE SCALE GENOMIC DNA]</scope>
    <source>
        <tissue evidence="2">Muscle</tissue>
    </source>
</reference>
<dbReference type="Proteomes" id="UP000314294">
    <property type="component" value="Unassembled WGS sequence"/>
</dbReference>
<accession>A0A4Z2HTB2</accession>
<proteinExistence type="predicted"/>
<comment type="caution">
    <text evidence="2">The sequence shown here is derived from an EMBL/GenBank/DDBJ whole genome shotgun (WGS) entry which is preliminary data.</text>
</comment>
<evidence type="ECO:0000313" key="3">
    <source>
        <dbReference type="Proteomes" id="UP000314294"/>
    </source>
</evidence>
<name>A0A4Z2HTB2_9TELE</name>
<dbReference type="EMBL" id="SRLO01000183">
    <property type="protein sequence ID" value="TNN68890.1"/>
    <property type="molecule type" value="Genomic_DNA"/>
</dbReference>
<keyword evidence="3" id="KW-1185">Reference proteome</keyword>
<dbReference type="OrthoDB" id="10423432at2759"/>
<evidence type="ECO:0000313" key="2">
    <source>
        <dbReference type="EMBL" id="TNN68890.1"/>
    </source>
</evidence>
<organism evidence="2 3">
    <name type="scientific">Liparis tanakae</name>
    <name type="common">Tanaka's snailfish</name>
    <dbReference type="NCBI Taxonomy" id="230148"/>
    <lineage>
        <taxon>Eukaryota</taxon>
        <taxon>Metazoa</taxon>
        <taxon>Chordata</taxon>
        <taxon>Craniata</taxon>
        <taxon>Vertebrata</taxon>
        <taxon>Euteleostomi</taxon>
        <taxon>Actinopterygii</taxon>
        <taxon>Neopterygii</taxon>
        <taxon>Teleostei</taxon>
        <taxon>Neoteleostei</taxon>
        <taxon>Acanthomorphata</taxon>
        <taxon>Eupercaria</taxon>
        <taxon>Perciformes</taxon>
        <taxon>Cottioidei</taxon>
        <taxon>Cottales</taxon>
        <taxon>Liparidae</taxon>
        <taxon>Liparis</taxon>
    </lineage>
</organism>
<evidence type="ECO:0000256" key="1">
    <source>
        <dbReference type="SAM" id="MobiDB-lite"/>
    </source>
</evidence>
<dbReference type="AlphaFoldDB" id="A0A4Z2HTB2"/>
<protein>
    <submittedName>
        <fullName evidence="2">Uncharacterized protein</fullName>
    </submittedName>
</protein>
<feature type="region of interest" description="Disordered" evidence="1">
    <location>
        <begin position="1"/>
        <end position="29"/>
    </location>
</feature>
<gene>
    <name evidence="2" type="ORF">EYF80_020925</name>
</gene>
<sequence>MWLKEGWRAASQHRSQHHEGGPGVRGRVGGCHTIQKQLEEDDRRDKGPQQFSSCQALDVGRVEGGQERLQVLGAVVLGVKQQHREQLRGPDPCGHQPVGDVVANGRHQPTQVSDHKLPAAQPWTLHWRRKQRMENSPLCQVRQHVVHVFPSAVLNDSPGGFNGRHSYPGVLMRNRLHQRLNETLSLHLSLRASGKGSTMVLCSMLITSVRYGAKCFPHTSTVSVNISTADSRSSSAGSSSSFSPSL</sequence>